<accession>A0A0G1M7D1</accession>
<evidence type="ECO:0008006" key="4">
    <source>
        <dbReference type="Google" id="ProtNLM"/>
    </source>
</evidence>
<gene>
    <name evidence="2" type="ORF">UX06_C0029G0013</name>
</gene>
<protein>
    <recommendedName>
        <fullName evidence="4">DUF2238 domain-containing protein</fullName>
    </recommendedName>
</protein>
<reference evidence="2 3" key="1">
    <citation type="journal article" date="2015" name="Nature">
        <title>rRNA introns, odd ribosomes, and small enigmatic genomes across a large radiation of phyla.</title>
        <authorList>
            <person name="Brown C.T."/>
            <person name="Hug L.A."/>
            <person name="Thomas B.C."/>
            <person name="Sharon I."/>
            <person name="Castelle C.J."/>
            <person name="Singh A."/>
            <person name="Wilkins M.J."/>
            <person name="Williams K.H."/>
            <person name="Banfield J.F."/>
        </authorList>
    </citation>
    <scope>NUCLEOTIDE SEQUENCE [LARGE SCALE GENOMIC DNA]</scope>
</reference>
<keyword evidence="1" id="KW-1133">Transmembrane helix</keyword>
<comment type="caution">
    <text evidence="2">The sequence shown here is derived from an EMBL/GenBank/DDBJ whole genome shotgun (WGS) entry which is preliminary data.</text>
</comment>
<dbReference type="EMBL" id="LCKT01000029">
    <property type="protein sequence ID" value="KKU04012.1"/>
    <property type="molecule type" value="Genomic_DNA"/>
</dbReference>
<sequence length="194" mass="21681">MALARILLLSLIGFESLNFLGVLPFATYFSWLGLLVTSIGALAVIEIIYYAFKREGIILPTLPYLVSGMSLWLDALGDVAGLYGKFWWYDQAAHIIGGAAIMSVAIAMFSQYRERHKISLTLMLFISISFVGFFGSLYEIEEYLEDRYYHGEQKRLGDGPDTADDLFMNLLGGLAGGAAYAYFSRKLDIKTRKP</sequence>
<proteinExistence type="predicted"/>
<dbReference type="AlphaFoldDB" id="A0A0G1M7D1"/>
<organism evidence="2 3">
    <name type="scientific">Candidatus Giovannonibacteria bacterium GW2011_GWA2_45_21</name>
    <dbReference type="NCBI Taxonomy" id="1618649"/>
    <lineage>
        <taxon>Bacteria</taxon>
        <taxon>Candidatus Giovannoniibacteriota</taxon>
    </lineage>
</organism>
<dbReference type="InterPro" id="IPR014509">
    <property type="entry name" value="YjdF-like"/>
</dbReference>
<dbReference type="Proteomes" id="UP000034696">
    <property type="component" value="Unassembled WGS sequence"/>
</dbReference>
<feature type="transmembrane region" description="Helical" evidence="1">
    <location>
        <begin position="166"/>
        <end position="183"/>
    </location>
</feature>
<name>A0A0G1M7D1_9BACT</name>
<dbReference type="Pfam" id="PF09997">
    <property type="entry name" value="DUF2238"/>
    <property type="match status" value="1"/>
</dbReference>
<feature type="transmembrane region" description="Helical" evidence="1">
    <location>
        <begin position="64"/>
        <end position="86"/>
    </location>
</feature>
<feature type="transmembrane region" description="Helical" evidence="1">
    <location>
        <begin position="122"/>
        <end position="140"/>
    </location>
</feature>
<keyword evidence="1" id="KW-0472">Membrane</keyword>
<evidence type="ECO:0000313" key="3">
    <source>
        <dbReference type="Proteomes" id="UP000034696"/>
    </source>
</evidence>
<evidence type="ECO:0000313" key="2">
    <source>
        <dbReference type="EMBL" id="KKU04012.1"/>
    </source>
</evidence>
<keyword evidence="1" id="KW-0812">Transmembrane</keyword>
<evidence type="ECO:0000256" key="1">
    <source>
        <dbReference type="SAM" id="Phobius"/>
    </source>
</evidence>
<feature type="transmembrane region" description="Helical" evidence="1">
    <location>
        <begin position="28"/>
        <end position="52"/>
    </location>
</feature>
<feature type="transmembrane region" description="Helical" evidence="1">
    <location>
        <begin position="92"/>
        <end position="110"/>
    </location>
</feature>